<evidence type="ECO:0000256" key="3">
    <source>
        <dbReference type="ARBA" id="ARBA00022723"/>
    </source>
</evidence>
<evidence type="ECO:0000256" key="5">
    <source>
        <dbReference type="ARBA" id="ARBA00022801"/>
    </source>
</evidence>
<dbReference type="PROSITE" id="PS01306">
    <property type="entry name" value="UPF0054"/>
    <property type="match status" value="1"/>
</dbReference>
<evidence type="ECO:0000256" key="7">
    <source>
        <dbReference type="HAMAP-Rule" id="MF_00009"/>
    </source>
</evidence>
<sequence>MLPELYNTTRRDIPEEKLRDVTSGVLRGEGLEVEEVTAVYCGRDLSRRINREFLQHDYATDTITFRYNEGRLVEGEFYICLDVVEDNARRFGVDFLRELLRVTIHSALHLAGYRDASPGERADMRALEDVYLERLG</sequence>
<evidence type="ECO:0000256" key="6">
    <source>
        <dbReference type="ARBA" id="ARBA00022833"/>
    </source>
</evidence>
<gene>
    <name evidence="7 8" type="primary">ybeY</name>
    <name evidence="8" type="ORF">INT08_03765</name>
</gene>
<evidence type="ECO:0000313" key="9">
    <source>
        <dbReference type="Proteomes" id="UP000619838"/>
    </source>
</evidence>
<comment type="caution">
    <text evidence="8">The sequence shown here is derived from an EMBL/GenBank/DDBJ whole genome shotgun (WGS) entry which is preliminary data.</text>
</comment>
<keyword evidence="4 7" id="KW-0255">Endonuclease</keyword>
<accession>A0ABR9XQG6</accession>
<keyword evidence="3 7" id="KW-0479">Metal-binding</keyword>
<feature type="binding site" evidence="7">
    <location>
        <position position="105"/>
    </location>
    <ligand>
        <name>Zn(2+)</name>
        <dbReference type="ChEBI" id="CHEBI:29105"/>
        <note>catalytic</note>
    </ligand>
</feature>
<comment type="cofactor">
    <cofactor evidence="7">
        <name>Zn(2+)</name>
        <dbReference type="ChEBI" id="CHEBI:29105"/>
    </cofactor>
    <text evidence="7">Binds 1 zinc ion.</text>
</comment>
<feature type="binding site" evidence="7">
    <location>
        <position position="109"/>
    </location>
    <ligand>
        <name>Zn(2+)</name>
        <dbReference type="ChEBI" id="CHEBI:29105"/>
        <note>catalytic</note>
    </ligand>
</feature>
<comment type="similarity">
    <text evidence="1 7">Belongs to the endoribonuclease YbeY family.</text>
</comment>
<evidence type="ECO:0000256" key="2">
    <source>
        <dbReference type="ARBA" id="ARBA00022722"/>
    </source>
</evidence>
<comment type="function">
    <text evidence="7">Single strand-specific metallo-endoribonuclease involved in late-stage 70S ribosome quality control and in maturation of the 3' terminus of the 16S rRNA.</text>
</comment>
<dbReference type="InterPro" id="IPR023091">
    <property type="entry name" value="MetalPrtase_cat_dom_sf_prd"/>
</dbReference>
<dbReference type="EC" id="3.1.-.-" evidence="7"/>
<dbReference type="SUPFAM" id="SSF55486">
    <property type="entry name" value="Metalloproteases ('zincins'), catalytic domain"/>
    <property type="match status" value="1"/>
</dbReference>
<name>A0ABR9XQG6_9CHLB</name>
<protein>
    <recommendedName>
        <fullName evidence="7">Endoribonuclease YbeY</fullName>
        <ecNumber evidence="7">3.1.-.-</ecNumber>
    </recommendedName>
</protein>
<dbReference type="EMBL" id="JADGII010000004">
    <property type="protein sequence ID" value="MBF0636297.1"/>
    <property type="molecule type" value="Genomic_DNA"/>
</dbReference>
<keyword evidence="2 7" id="KW-0540">Nuclease</keyword>
<organism evidence="8 9">
    <name type="scientific">Prosthecochloris ethylica</name>
    <dbReference type="NCBI Taxonomy" id="2743976"/>
    <lineage>
        <taxon>Bacteria</taxon>
        <taxon>Pseudomonadati</taxon>
        <taxon>Chlorobiota</taxon>
        <taxon>Chlorobiia</taxon>
        <taxon>Chlorobiales</taxon>
        <taxon>Chlorobiaceae</taxon>
        <taxon>Prosthecochloris</taxon>
    </lineage>
</organism>
<dbReference type="RefSeq" id="WP_114608029.1">
    <property type="nucleotide sequence ID" value="NZ_JABVZQ010000001.1"/>
</dbReference>
<dbReference type="HAMAP" id="MF_00009">
    <property type="entry name" value="Endoribonucl_YbeY"/>
    <property type="match status" value="1"/>
</dbReference>
<keyword evidence="7" id="KW-0963">Cytoplasm</keyword>
<dbReference type="InterPro" id="IPR002036">
    <property type="entry name" value="YbeY"/>
</dbReference>
<proteinExistence type="inferred from homology"/>
<keyword evidence="9" id="KW-1185">Reference proteome</keyword>
<evidence type="ECO:0000256" key="1">
    <source>
        <dbReference type="ARBA" id="ARBA00010875"/>
    </source>
</evidence>
<keyword evidence="7" id="KW-0690">Ribosome biogenesis</keyword>
<dbReference type="Gene3D" id="3.40.390.30">
    <property type="entry name" value="Metalloproteases ('zincins'), catalytic domain"/>
    <property type="match status" value="1"/>
</dbReference>
<keyword evidence="5 7" id="KW-0378">Hydrolase</keyword>
<dbReference type="Pfam" id="PF02130">
    <property type="entry name" value="YbeY"/>
    <property type="match status" value="1"/>
</dbReference>
<reference evidence="8 9" key="1">
    <citation type="journal article" date="2020" name="Microorganisms">
        <title>Simultaneous Genome Sequencing of Prosthecochloris ethylica and Desulfuromonas acetoxidans within a Syntrophic Mixture Reveals Unique Pili and Protein Interactions.</title>
        <authorList>
            <person name="Kyndt J.A."/>
            <person name="Van Beeumen J.J."/>
            <person name="Meyer T.E."/>
        </authorList>
    </citation>
    <scope>NUCLEOTIDE SEQUENCE [LARGE SCALE GENOMIC DNA]</scope>
    <source>
        <strain evidence="8 9">N3</strain>
    </source>
</reference>
<keyword evidence="7" id="KW-0698">rRNA processing</keyword>
<dbReference type="NCBIfam" id="TIGR00043">
    <property type="entry name" value="rRNA maturation RNase YbeY"/>
    <property type="match status" value="1"/>
</dbReference>
<keyword evidence="6 7" id="KW-0862">Zinc</keyword>
<evidence type="ECO:0000256" key="4">
    <source>
        <dbReference type="ARBA" id="ARBA00022759"/>
    </source>
</evidence>
<dbReference type="InterPro" id="IPR020549">
    <property type="entry name" value="YbeY_CS"/>
</dbReference>
<feature type="binding site" evidence="7">
    <location>
        <position position="115"/>
    </location>
    <ligand>
        <name>Zn(2+)</name>
        <dbReference type="ChEBI" id="CHEBI:29105"/>
        <note>catalytic</note>
    </ligand>
</feature>
<comment type="subcellular location">
    <subcellularLocation>
        <location evidence="7">Cytoplasm</location>
    </subcellularLocation>
</comment>
<dbReference type="Proteomes" id="UP000619838">
    <property type="component" value="Unassembled WGS sequence"/>
</dbReference>
<evidence type="ECO:0000313" key="8">
    <source>
        <dbReference type="EMBL" id="MBF0636297.1"/>
    </source>
</evidence>